<evidence type="ECO:0000313" key="9">
    <source>
        <dbReference type="EMBL" id="MBB6092543.1"/>
    </source>
</evidence>
<dbReference type="GO" id="GO:0016758">
    <property type="term" value="F:hexosyltransferase activity"/>
    <property type="evidence" value="ECO:0007669"/>
    <property type="project" value="TreeGrafter"/>
</dbReference>
<evidence type="ECO:0000256" key="2">
    <source>
        <dbReference type="ARBA" id="ARBA00004881"/>
    </source>
</evidence>
<dbReference type="EMBL" id="JACHHZ010000002">
    <property type="protein sequence ID" value="MBB6092543.1"/>
    <property type="molecule type" value="Genomic_DNA"/>
</dbReference>
<keyword evidence="4 9" id="KW-0808">Transferase</keyword>
<evidence type="ECO:0000256" key="5">
    <source>
        <dbReference type="ARBA" id="ARBA00022692"/>
    </source>
</evidence>
<reference evidence="9 10" key="1">
    <citation type="submission" date="2020-08" db="EMBL/GenBank/DDBJ databases">
        <title>Genomic Encyclopedia of Type Strains, Phase IV (KMG-IV): sequencing the most valuable type-strain genomes for metagenomic binning, comparative biology and taxonomic classification.</title>
        <authorList>
            <person name="Goeker M."/>
        </authorList>
    </citation>
    <scope>NUCLEOTIDE SEQUENCE [LARGE SCALE GENOMIC DNA]</scope>
    <source>
        <strain evidence="9 10">DSM 26723</strain>
    </source>
</reference>
<protein>
    <submittedName>
        <fullName evidence="9">Cellulose synthase/poly-beta-1,6-N-acetylglucosamine synthase-like glycosyltransferase</fullName>
    </submittedName>
</protein>
<keyword evidence="5" id="KW-0812">Transmembrane</keyword>
<evidence type="ECO:0000256" key="4">
    <source>
        <dbReference type="ARBA" id="ARBA00022679"/>
    </source>
</evidence>
<gene>
    <name evidence="9" type="ORF">HNQ60_001421</name>
</gene>
<dbReference type="InterPro" id="IPR050321">
    <property type="entry name" value="Glycosyltr_2/OpgH_subfam"/>
</dbReference>
<dbReference type="InterPro" id="IPR029044">
    <property type="entry name" value="Nucleotide-diphossugar_trans"/>
</dbReference>
<evidence type="ECO:0000256" key="7">
    <source>
        <dbReference type="ARBA" id="ARBA00023136"/>
    </source>
</evidence>
<evidence type="ECO:0000256" key="3">
    <source>
        <dbReference type="ARBA" id="ARBA00022676"/>
    </source>
</evidence>
<keyword evidence="3" id="KW-0328">Glycosyltransferase</keyword>
<keyword evidence="10" id="KW-1185">Reference proteome</keyword>
<dbReference type="SUPFAM" id="SSF53448">
    <property type="entry name" value="Nucleotide-diphospho-sugar transferases"/>
    <property type="match status" value="1"/>
</dbReference>
<accession>A0A841HIK4</accession>
<dbReference type="AlphaFoldDB" id="A0A841HIK4"/>
<evidence type="ECO:0000256" key="1">
    <source>
        <dbReference type="ARBA" id="ARBA00004141"/>
    </source>
</evidence>
<dbReference type="InterPro" id="IPR001173">
    <property type="entry name" value="Glyco_trans_2-like"/>
</dbReference>
<comment type="subcellular location">
    <subcellularLocation>
        <location evidence="1">Membrane</location>
        <topology evidence="1">Multi-pass membrane protein</topology>
    </subcellularLocation>
</comment>
<evidence type="ECO:0000259" key="8">
    <source>
        <dbReference type="Pfam" id="PF13632"/>
    </source>
</evidence>
<feature type="domain" description="Glycosyltransferase 2-like" evidence="8">
    <location>
        <begin position="38"/>
        <end position="166"/>
    </location>
</feature>
<dbReference type="GO" id="GO:0005886">
    <property type="term" value="C:plasma membrane"/>
    <property type="evidence" value="ECO:0007669"/>
    <property type="project" value="TreeGrafter"/>
</dbReference>
<organism evidence="9 10">
    <name type="scientific">Povalibacter uvarum</name>
    <dbReference type="NCBI Taxonomy" id="732238"/>
    <lineage>
        <taxon>Bacteria</taxon>
        <taxon>Pseudomonadati</taxon>
        <taxon>Pseudomonadota</taxon>
        <taxon>Gammaproteobacteria</taxon>
        <taxon>Steroidobacterales</taxon>
        <taxon>Steroidobacteraceae</taxon>
        <taxon>Povalibacter</taxon>
    </lineage>
</organism>
<name>A0A841HIK4_9GAMM</name>
<sequence>MLQTPHHFFSPDPFERNLGTFKRVPNEGNLFYGLIQDGNDLWNSALFCGSCAVLRRGPLEEVGGIAVETVTEDAHTALKMHRRGYTTAYLREVLAGGLATESLSSHIGQRIRWARGMAQIFRLDNPFLGKGLNFFQRLCYSNAMLHFFSGIPRLVFLTAPLAYLFFEFHIINASAVGLEVWAAVPFRTCPGRSNSGIKQAFVTDTCSTADCTPWTACVDSISTQTGTTPCSHCA</sequence>
<dbReference type="PANTHER" id="PTHR43867">
    <property type="entry name" value="CELLULOSE SYNTHASE CATALYTIC SUBUNIT A [UDP-FORMING]"/>
    <property type="match status" value="1"/>
</dbReference>
<keyword evidence="6" id="KW-1133">Transmembrane helix</keyword>
<dbReference type="Pfam" id="PF13632">
    <property type="entry name" value="Glyco_trans_2_3"/>
    <property type="match status" value="1"/>
</dbReference>
<evidence type="ECO:0000256" key="6">
    <source>
        <dbReference type="ARBA" id="ARBA00022989"/>
    </source>
</evidence>
<dbReference type="PANTHER" id="PTHR43867:SF2">
    <property type="entry name" value="CELLULOSE SYNTHASE CATALYTIC SUBUNIT A [UDP-FORMING]"/>
    <property type="match status" value="1"/>
</dbReference>
<proteinExistence type="predicted"/>
<comment type="pathway">
    <text evidence="2">Glycan metabolism.</text>
</comment>
<evidence type="ECO:0000313" key="10">
    <source>
        <dbReference type="Proteomes" id="UP000588068"/>
    </source>
</evidence>
<comment type="caution">
    <text evidence="9">The sequence shown here is derived from an EMBL/GenBank/DDBJ whole genome shotgun (WGS) entry which is preliminary data.</text>
</comment>
<dbReference type="Gene3D" id="3.90.550.10">
    <property type="entry name" value="Spore Coat Polysaccharide Biosynthesis Protein SpsA, Chain A"/>
    <property type="match status" value="1"/>
</dbReference>
<keyword evidence="7" id="KW-0472">Membrane</keyword>
<dbReference type="Proteomes" id="UP000588068">
    <property type="component" value="Unassembled WGS sequence"/>
</dbReference>